<dbReference type="InterPro" id="IPR045278">
    <property type="entry name" value="CRS1/CFM2/CFM3"/>
</dbReference>
<dbReference type="GO" id="GO:0000373">
    <property type="term" value="P:Group II intron splicing"/>
    <property type="evidence" value="ECO:0007669"/>
    <property type="project" value="UniProtKB-ARBA"/>
</dbReference>
<keyword evidence="19" id="KW-1185">Reference proteome</keyword>
<keyword evidence="4" id="KW-0507">mRNA processing</keyword>
<feature type="domain" description="CRM" evidence="17">
    <location>
        <begin position="562"/>
        <end position="662"/>
    </location>
</feature>
<evidence type="ECO:0000256" key="9">
    <source>
        <dbReference type="ARBA" id="ARBA00023274"/>
    </source>
</evidence>
<evidence type="ECO:0000313" key="18">
    <source>
        <dbReference type="EMBL" id="KAF3338153.1"/>
    </source>
</evidence>
<sequence>MHISHSFHLHHPPFSLFQFPSRTLFFLSNLSQTQLLPGSSYAPFSSSSQNCLLSLPKRPQSVVDYRDGLSSDEDEVGTSRSTGSSTMAKIVESLKKFGYIDESEEKKEALLPEKGLVEDIFYLEDGILPNSRGALGLNLKEEVKFPWEREKSLKEKQEDRRKRSKTSLAELTLPADELRRLRHMAIRQKSKTKIKGIGVTKEIVDTIHDRWRTEEVVRLKCEGTLALNMKRMHEILERKSGGLVIWRSGSSISLYRGVSYEISKQERVPYRKEWPKTLDTRQDERKIKNENVSEPKIEYENEIDKLLDELGPRCNDWPGSDPLPVDADLLPGVVPGYKPPFRILPYGLRSSLGLKDSTSLKRLARTLPPHFALGRSRQHEGLAAAMVRLWEKSSIAKVALKRGVPLTTSERMAEDIKKLTGGMILSRNKDFIVFYRGKNFLSSDITEVLLERERLAALQDEEEQARLRAASTFSVGTCTNSGPSGTGTLEETLEANLKYGNILDEGHEEMMRREVERARHAHLVRKLERKLYLAERKISGAERALAKVEENLKPTIPLQEPETITDEERFMFRKLGLRMKAYLLLGRRRVFDGTVENMHLHWKYRELVKVLINSKNFKEVRSIALSLEAESGGVLVSVDKISKGFAIILYRGKSYQRPAKLRPKNLLSKRKALARSIELQRHEAIKLHISRLSRKAEQLKSELKQMENIKNRGDEDLYAKLDSAYSSEDDSSEDDADEAYLEGFNYDKVNGEEDNNDDIDDDVYTDNIAVSDLNDHDEDDGYDENQVDDELDDGVDYASHSYNESCQDSLSYIHVSE</sequence>
<feature type="domain" description="CRM" evidence="17">
    <location>
        <begin position="350"/>
        <end position="447"/>
    </location>
</feature>
<evidence type="ECO:0000256" key="16">
    <source>
        <dbReference type="SAM" id="MobiDB-lite"/>
    </source>
</evidence>
<feature type="domain" description="CRM" evidence="17">
    <location>
        <begin position="171"/>
        <end position="267"/>
    </location>
</feature>
<evidence type="ECO:0000256" key="14">
    <source>
        <dbReference type="PROSITE-ProRule" id="PRU00626"/>
    </source>
</evidence>
<dbReference type="InterPro" id="IPR035920">
    <property type="entry name" value="YhbY-like_sf"/>
</dbReference>
<keyword evidence="2" id="KW-0150">Chloroplast</keyword>
<feature type="compositionally biased region" description="Acidic residues" evidence="16">
    <location>
        <begin position="775"/>
        <end position="795"/>
    </location>
</feature>
<comment type="subunit">
    <text evidence="11">Interacts with RNA. Part of large ribonucleo-protein particles that contain CAF1 and/or CAF2, and RNC1.</text>
</comment>
<evidence type="ECO:0000256" key="12">
    <source>
        <dbReference type="ARBA" id="ARBA00073361"/>
    </source>
</evidence>
<keyword evidence="7" id="KW-0809">Transit peptide</keyword>
<comment type="function">
    <text evidence="10">Binds specific group II introns in chloroplasts and facilitates their splicing. Acts on subgroup IIB introns. The substrates of the subgroup IIB also require the CRM domain proteins CAF1 or CAF2, with a simultaneous binding of CFM3 and CAF1 or CAF2. May influence the biogenesis of the mitochondrial small ribosomal subunit.</text>
</comment>
<comment type="subcellular location">
    <subcellularLocation>
        <location evidence="1">Plastid</location>
        <location evidence="1">Chloroplast</location>
    </subcellularLocation>
</comment>
<dbReference type="InterPro" id="IPR001890">
    <property type="entry name" value="RNA-binding_CRM"/>
</dbReference>
<dbReference type="Gene3D" id="3.30.110.60">
    <property type="entry name" value="YhbY-like"/>
    <property type="match status" value="3"/>
</dbReference>
<feature type="coiled-coil region" evidence="15">
    <location>
        <begin position="524"/>
        <end position="551"/>
    </location>
</feature>
<dbReference type="Pfam" id="PF01985">
    <property type="entry name" value="CRS1_YhbY"/>
    <property type="match status" value="3"/>
</dbReference>
<proteinExistence type="predicted"/>
<evidence type="ECO:0000313" key="19">
    <source>
        <dbReference type="Proteomes" id="UP000623129"/>
    </source>
</evidence>
<dbReference type="SUPFAM" id="SSF75471">
    <property type="entry name" value="YhbY-like"/>
    <property type="match status" value="3"/>
</dbReference>
<gene>
    <name evidence="18" type="ORF">FCM35_KLT18740</name>
</gene>
<evidence type="ECO:0000256" key="4">
    <source>
        <dbReference type="ARBA" id="ARBA00022664"/>
    </source>
</evidence>
<evidence type="ECO:0000256" key="15">
    <source>
        <dbReference type="SAM" id="Coils"/>
    </source>
</evidence>
<feature type="region of interest" description="Disordered" evidence="16">
    <location>
        <begin position="64"/>
        <end position="84"/>
    </location>
</feature>
<keyword evidence="8" id="KW-0508">mRNA splicing</keyword>
<dbReference type="GO" id="GO:1990904">
    <property type="term" value="C:ribonucleoprotein complex"/>
    <property type="evidence" value="ECO:0007669"/>
    <property type="project" value="UniProtKB-KW"/>
</dbReference>
<evidence type="ECO:0000256" key="7">
    <source>
        <dbReference type="ARBA" id="ARBA00022946"/>
    </source>
</evidence>
<dbReference type="FunFam" id="3.30.110.60:FF:000003">
    <property type="entry name" value="CRM-domain containing factor CFM3B, chloroplastic"/>
    <property type="match status" value="1"/>
</dbReference>
<keyword evidence="6 14" id="KW-0694">RNA-binding</keyword>
<dbReference type="Proteomes" id="UP000623129">
    <property type="component" value="Unassembled WGS sequence"/>
</dbReference>
<dbReference type="FunFam" id="3.30.110.60:FF:000002">
    <property type="entry name" value="CRS2-associated factor 1, chloroplastic"/>
    <property type="match status" value="2"/>
</dbReference>
<dbReference type="OrthoDB" id="551352at2759"/>
<dbReference type="SMART" id="SM01103">
    <property type="entry name" value="CRS1_YhbY"/>
    <property type="match status" value="3"/>
</dbReference>
<comment type="caution">
    <text evidence="18">The sequence shown here is derived from an EMBL/GenBank/DDBJ whole genome shotgun (WGS) entry which is preliminary data.</text>
</comment>
<evidence type="ECO:0000256" key="8">
    <source>
        <dbReference type="ARBA" id="ARBA00023187"/>
    </source>
</evidence>
<dbReference type="GO" id="GO:0006397">
    <property type="term" value="P:mRNA processing"/>
    <property type="evidence" value="ECO:0007669"/>
    <property type="project" value="UniProtKB-KW"/>
</dbReference>
<feature type="coiled-coil region" evidence="15">
    <location>
        <begin position="682"/>
        <end position="716"/>
    </location>
</feature>
<dbReference type="PANTHER" id="PTHR31846:SF19">
    <property type="entry name" value="CRM-DOMAIN CONTAINING FACTOR CFM3A, CHLOROPLASTIC_MITOCHONDRIAL"/>
    <property type="match status" value="1"/>
</dbReference>
<evidence type="ECO:0000256" key="13">
    <source>
        <dbReference type="ARBA" id="ARBA00081881"/>
    </source>
</evidence>
<evidence type="ECO:0000256" key="1">
    <source>
        <dbReference type="ARBA" id="ARBA00004229"/>
    </source>
</evidence>
<dbReference type="GO" id="GO:0003729">
    <property type="term" value="F:mRNA binding"/>
    <property type="evidence" value="ECO:0007669"/>
    <property type="project" value="InterPro"/>
</dbReference>
<protein>
    <recommendedName>
        <fullName evidence="12">CRM-domain containing factor CFM3, chloroplastic/mitochondrial</fullName>
    </recommendedName>
    <alternativeName>
        <fullName evidence="13">Protein CRM FAMILY MEMBER 3</fullName>
    </alternativeName>
</protein>
<evidence type="ECO:0000256" key="2">
    <source>
        <dbReference type="ARBA" id="ARBA00022528"/>
    </source>
</evidence>
<evidence type="ECO:0000256" key="5">
    <source>
        <dbReference type="ARBA" id="ARBA00022737"/>
    </source>
</evidence>
<evidence type="ECO:0000256" key="10">
    <source>
        <dbReference type="ARBA" id="ARBA00055648"/>
    </source>
</evidence>
<dbReference type="GO" id="GO:0005739">
    <property type="term" value="C:mitochondrion"/>
    <property type="evidence" value="ECO:0007669"/>
    <property type="project" value="UniProtKB-ARBA"/>
</dbReference>
<dbReference type="PROSITE" id="PS51295">
    <property type="entry name" value="CRM"/>
    <property type="match status" value="3"/>
</dbReference>
<keyword evidence="5" id="KW-0677">Repeat</keyword>
<dbReference type="EMBL" id="SWLB01000006">
    <property type="protein sequence ID" value="KAF3338153.1"/>
    <property type="molecule type" value="Genomic_DNA"/>
</dbReference>
<evidence type="ECO:0000256" key="6">
    <source>
        <dbReference type="ARBA" id="ARBA00022884"/>
    </source>
</evidence>
<keyword evidence="15" id="KW-0175">Coiled coil</keyword>
<keyword evidence="3" id="KW-0934">Plastid</keyword>
<evidence type="ECO:0000259" key="17">
    <source>
        <dbReference type="PROSITE" id="PS51295"/>
    </source>
</evidence>
<feature type="region of interest" description="Disordered" evidence="16">
    <location>
        <begin position="767"/>
        <end position="802"/>
    </location>
</feature>
<keyword evidence="9" id="KW-0687">Ribonucleoprotein</keyword>
<dbReference type="GO" id="GO:0009507">
    <property type="term" value="C:chloroplast"/>
    <property type="evidence" value="ECO:0007669"/>
    <property type="project" value="UniProtKB-SubCell"/>
</dbReference>
<dbReference type="AlphaFoldDB" id="A0A833RMG9"/>
<evidence type="ECO:0000256" key="3">
    <source>
        <dbReference type="ARBA" id="ARBA00022640"/>
    </source>
</evidence>
<evidence type="ECO:0000256" key="11">
    <source>
        <dbReference type="ARBA" id="ARBA00064484"/>
    </source>
</evidence>
<accession>A0A833RMG9</accession>
<name>A0A833RMG9_9POAL</name>
<organism evidence="18 19">
    <name type="scientific">Carex littledalei</name>
    <dbReference type="NCBI Taxonomy" id="544730"/>
    <lineage>
        <taxon>Eukaryota</taxon>
        <taxon>Viridiplantae</taxon>
        <taxon>Streptophyta</taxon>
        <taxon>Embryophyta</taxon>
        <taxon>Tracheophyta</taxon>
        <taxon>Spermatophyta</taxon>
        <taxon>Magnoliopsida</taxon>
        <taxon>Liliopsida</taxon>
        <taxon>Poales</taxon>
        <taxon>Cyperaceae</taxon>
        <taxon>Cyperoideae</taxon>
        <taxon>Cariceae</taxon>
        <taxon>Carex</taxon>
        <taxon>Carex subgen. Euthyceras</taxon>
    </lineage>
</organism>
<dbReference type="PANTHER" id="PTHR31846">
    <property type="entry name" value="CRS1 / YHBY (CRM) DOMAIN-CONTAINING PROTEIN"/>
    <property type="match status" value="1"/>
</dbReference>
<reference evidence="18" key="1">
    <citation type="submission" date="2020-01" db="EMBL/GenBank/DDBJ databases">
        <title>Genome sequence of Kobresia littledalei, the first chromosome-level genome in the family Cyperaceae.</title>
        <authorList>
            <person name="Qu G."/>
        </authorList>
    </citation>
    <scope>NUCLEOTIDE SEQUENCE</scope>
    <source>
        <strain evidence="18">C.B.Clarke</strain>
        <tissue evidence="18">Leaf</tissue>
    </source>
</reference>